<evidence type="ECO:0000259" key="1">
    <source>
        <dbReference type="Pfam" id="PF01057"/>
    </source>
</evidence>
<accession>A0A4Q8LCE5</accession>
<dbReference type="InterPro" id="IPR027417">
    <property type="entry name" value="P-loop_NTPase"/>
</dbReference>
<dbReference type="Proteomes" id="UP000292627">
    <property type="component" value="Unassembled WGS sequence"/>
</dbReference>
<name>A0A4Q8LCE5_9GAMM</name>
<dbReference type="Pfam" id="PF01057">
    <property type="entry name" value="Parvo_NS1"/>
    <property type="match status" value="1"/>
</dbReference>
<protein>
    <recommendedName>
        <fullName evidence="1">Parvovirus non-structural protein 1 helicase domain-containing protein</fullName>
    </recommendedName>
</protein>
<sequence length="161" mass="16371">MAKSIVLYGPAGSGKTKLAPAIASCLGLTQVVEVERMAAGAVLHVEGVLYVAQDAGIALDVAELLGASAPLHIRDAAGLADQLPIARTAATEPAPVAPNELLVIAQRVASGVATATDARRIRDLAEQLASLPQPLGNGPVWFGYDPGHGQDMAAVQEVAHG</sequence>
<proteinExistence type="predicted"/>
<dbReference type="AlphaFoldDB" id="A0A4Q8LCE5"/>
<evidence type="ECO:0000313" key="3">
    <source>
        <dbReference type="Proteomes" id="UP000292627"/>
    </source>
</evidence>
<dbReference type="OrthoDB" id="6002444at2"/>
<gene>
    <name evidence="2" type="ORF">EA660_04745</name>
</gene>
<dbReference type="RefSeq" id="WP_130550419.1">
    <property type="nucleotide sequence ID" value="NZ_SHMC01000002.1"/>
</dbReference>
<dbReference type="GO" id="GO:0019079">
    <property type="term" value="P:viral genome replication"/>
    <property type="evidence" value="ECO:0007669"/>
    <property type="project" value="InterPro"/>
</dbReference>
<dbReference type="SUPFAM" id="SSF52540">
    <property type="entry name" value="P-loop containing nucleoside triphosphate hydrolases"/>
    <property type="match status" value="1"/>
</dbReference>
<evidence type="ECO:0000313" key="2">
    <source>
        <dbReference type="EMBL" id="TAA26544.1"/>
    </source>
</evidence>
<feature type="domain" description="Parvovirus non-structural protein 1 helicase" evidence="1">
    <location>
        <begin position="5"/>
        <end position="34"/>
    </location>
</feature>
<reference evidence="2 3" key="1">
    <citation type="submission" date="2019-02" db="EMBL/GenBank/DDBJ databases">
        <title>WGS of Pseudoxanthomonas species novum from clinical isolates.</title>
        <authorList>
            <person name="Bernier A.-M."/>
            <person name="Bernard K."/>
            <person name="Vachon A."/>
        </authorList>
    </citation>
    <scope>NUCLEOTIDE SEQUENCE [LARGE SCALE GENOMIC DNA]</scope>
    <source>
        <strain evidence="2 3">NML171200</strain>
    </source>
</reference>
<dbReference type="Gene3D" id="3.40.50.300">
    <property type="entry name" value="P-loop containing nucleotide triphosphate hydrolases"/>
    <property type="match status" value="1"/>
</dbReference>
<organism evidence="2 3">
    <name type="scientific">Pseudoxanthomonas winnipegensis</name>
    <dbReference type="NCBI Taxonomy" id="2480810"/>
    <lineage>
        <taxon>Bacteria</taxon>
        <taxon>Pseudomonadati</taxon>
        <taxon>Pseudomonadota</taxon>
        <taxon>Gammaproteobacteria</taxon>
        <taxon>Lysobacterales</taxon>
        <taxon>Lysobacteraceae</taxon>
        <taxon>Pseudoxanthomonas</taxon>
    </lineage>
</organism>
<dbReference type="EMBL" id="SHMC01000002">
    <property type="protein sequence ID" value="TAA26544.1"/>
    <property type="molecule type" value="Genomic_DNA"/>
</dbReference>
<comment type="caution">
    <text evidence="2">The sequence shown here is derived from an EMBL/GenBank/DDBJ whole genome shotgun (WGS) entry which is preliminary data.</text>
</comment>
<dbReference type="InterPro" id="IPR001257">
    <property type="entry name" value="Parvovirus_NS1_helicase"/>
</dbReference>